<feature type="compositionally biased region" description="Low complexity" evidence="1">
    <location>
        <begin position="627"/>
        <end position="645"/>
    </location>
</feature>
<proteinExistence type="predicted"/>
<feature type="transmembrane region" description="Helical" evidence="2">
    <location>
        <begin position="75"/>
        <end position="97"/>
    </location>
</feature>
<feature type="transmembrane region" description="Helical" evidence="2">
    <location>
        <begin position="153"/>
        <end position="173"/>
    </location>
</feature>
<dbReference type="EMBL" id="OU963865">
    <property type="protein sequence ID" value="CAH0770425.1"/>
    <property type="molecule type" value="Genomic_DNA"/>
</dbReference>
<protein>
    <recommendedName>
        <fullName evidence="5">G-protein coupled receptors family 1 profile domain-containing protein</fullName>
    </recommendedName>
</protein>
<evidence type="ECO:0000256" key="1">
    <source>
        <dbReference type="SAM" id="MobiDB-lite"/>
    </source>
</evidence>
<feature type="region of interest" description="Disordered" evidence="1">
    <location>
        <begin position="510"/>
        <end position="561"/>
    </location>
</feature>
<feature type="transmembrane region" description="Helical" evidence="2">
    <location>
        <begin position="118"/>
        <end position="138"/>
    </location>
</feature>
<keyword evidence="2" id="KW-1133">Transmembrane helix</keyword>
<keyword evidence="2" id="KW-0472">Membrane</keyword>
<feature type="transmembrane region" description="Helical" evidence="2">
    <location>
        <begin position="6"/>
        <end position="30"/>
    </location>
</feature>
<keyword evidence="2" id="KW-0812">Transmembrane</keyword>
<feature type="compositionally biased region" description="Basic and acidic residues" evidence="1">
    <location>
        <begin position="646"/>
        <end position="671"/>
    </location>
</feature>
<feature type="compositionally biased region" description="Basic residues" evidence="1">
    <location>
        <begin position="779"/>
        <end position="814"/>
    </location>
</feature>
<keyword evidence="4" id="KW-1185">Reference proteome</keyword>
<feature type="region of interest" description="Disordered" evidence="1">
    <location>
        <begin position="619"/>
        <end position="825"/>
    </location>
</feature>
<evidence type="ECO:0000313" key="4">
    <source>
        <dbReference type="Proteomes" id="UP001152759"/>
    </source>
</evidence>
<dbReference type="Proteomes" id="UP001152759">
    <property type="component" value="Chromosome 4"/>
</dbReference>
<reference evidence="3" key="1">
    <citation type="submission" date="2021-12" db="EMBL/GenBank/DDBJ databases">
        <authorList>
            <person name="King R."/>
        </authorList>
    </citation>
    <scope>NUCLEOTIDE SEQUENCE</scope>
</reference>
<feature type="compositionally biased region" description="Basic and acidic residues" evidence="1">
    <location>
        <begin position="759"/>
        <end position="771"/>
    </location>
</feature>
<evidence type="ECO:0008006" key="5">
    <source>
        <dbReference type="Google" id="ProtNLM"/>
    </source>
</evidence>
<organism evidence="3 4">
    <name type="scientific">Bemisia tabaci</name>
    <name type="common">Sweetpotato whitefly</name>
    <name type="synonym">Aleurodes tabaci</name>
    <dbReference type="NCBI Taxonomy" id="7038"/>
    <lineage>
        <taxon>Eukaryota</taxon>
        <taxon>Metazoa</taxon>
        <taxon>Ecdysozoa</taxon>
        <taxon>Arthropoda</taxon>
        <taxon>Hexapoda</taxon>
        <taxon>Insecta</taxon>
        <taxon>Pterygota</taxon>
        <taxon>Neoptera</taxon>
        <taxon>Paraneoptera</taxon>
        <taxon>Hemiptera</taxon>
        <taxon>Sternorrhyncha</taxon>
        <taxon>Aleyrodoidea</taxon>
        <taxon>Aleyrodidae</taxon>
        <taxon>Aleyrodinae</taxon>
        <taxon>Bemisia</taxon>
    </lineage>
</organism>
<feature type="compositionally biased region" description="Basic and acidic residues" evidence="1">
    <location>
        <begin position="513"/>
        <end position="533"/>
    </location>
</feature>
<name>A0A9P0C8N8_BEMTA</name>
<feature type="compositionally biased region" description="Basic and acidic residues" evidence="1">
    <location>
        <begin position="679"/>
        <end position="693"/>
    </location>
</feature>
<evidence type="ECO:0000256" key="2">
    <source>
        <dbReference type="SAM" id="Phobius"/>
    </source>
</evidence>
<feature type="transmembrane region" description="Helical" evidence="2">
    <location>
        <begin position="42"/>
        <end position="63"/>
    </location>
</feature>
<gene>
    <name evidence="3" type="ORF">BEMITA_LOCUS7290</name>
</gene>
<sequence>MRADTASWLAAGVAGPLVGVWLGWAALIVYSHRAQWRLLDPLLLALLLLALARQLAAAALTAVHLLRPSDDWCSALAFLLAAADAMQAATLATLVFSKFLHLRLPRDKFRKTLSKSHLIYHLACLVLISSCIGVAAVIGKTDHCVYYSDKRYISFWLTLHSALIVLSFCVLIYSSCLRGSVGTSVSNTYYQNQRRLLLNSSSDLSCALSDISMLSSKSRNRGVNYSVSNCSSNLNRRHCLVEELLRNQVYVNGDCKFVYNTQLSCGSGSVLNDKLSASQQMLTEELRVPEEARLMEDSASCAALHDCHLSTTTTSPSSTNSRAPVLAAKHRRPDLEVQLITVAAVSVLCFFTSHLPVMAVAFMEVILQQSLGLPWSSENFPIWASLVEGCLLPVVLLIFDDQFPARIAHIYKRRSPADVAGKPPQGLYGKFRPFNNSSMMESRRTTMEPVRFPITNGSLFTSLDGRIPIVHNYRRGKCITRSTSGMLSNKFSGISEHGGSLLISNMVSVGSSMERKPPLPVDPSEKPEQDGHPHSHQPTPERGAHSPEGACGGADRDRDRDALPQTVKQLREKLFLKDHKDFYDSSDEEPVYATLSSQSICSATTAANDDFEFFQHDSKEVERASGASTASEPAFSAPEPPAAVAEESRDARSVNSDSHSRRSKERERGRESPAAAARKTGEPRWRGHALRDSQRHRRSRSREAARRQKSRRSPIVKRRPVTAAHWRPASSRTEHPGYNHQRPSQEPCRMKSTSLSVLNEHDRTLSSEEGARSSPHPHAQAHPHAHPHSKPAYHRYHPGGRRVRMRHGHSHGHHPREFPPTPPTPRRLAPILSVDSLVSALNDTGVSYLDNGEVFIHPNSSSVPDLKKIFITDFL</sequence>
<dbReference type="AlphaFoldDB" id="A0A9P0C8N8"/>
<feature type="compositionally biased region" description="Basic residues" evidence="1">
    <location>
        <begin position="707"/>
        <end position="720"/>
    </location>
</feature>
<accession>A0A9P0C8N8</accession>
<evidence type="ECO:0000313" key="3">
    <source>
        <dbReference type="EMBL" id="CAH0770425.1"/>
    </source>
</evidence>